<dbReference type="InterPro" id="IPR045269">
    <property type="entry name" value="Atg1-like"/>
</dbReference>
<protein>
    <recommendedName>
        <fullName evidence="1">Protein kinase domain-containing protein</fullName>
    </recommendedName>
</protein>
<dbReference type="SMART" id="SM00220">
    <property type="entry name" value="S_TKc"/>
    <property type="match status" value="1"/>
</dbReference>
<dbReference type="Proteomes" id="UP000722791">
    <property type="component" value="Unassembled WGS sequence"/>
</dbReference>
<dbReference type="GO" id="GO:0010506">
    <property type="term" value="P:regulation of autophagy"/>
    <property type="evidence" value="ECO:0007669"/>
    <property type="project" value="InterPro"/>
</dbReference>
<dbReference type="GO" id="GO:0005524">
    <property type="term" value="F:ATP binding"/>
    <property type="evidence" value="ECO:0007669"/>
    <property type="project" value="InterPro"/>
</dbReference>
<dbReference type="Gene3D" id="1.10.510.10">
    <property type="entry name" value="Transferase(Phosphotransferase) domain 1"/>
    <property type="match status" value="1"/>
</dbReference>
<dbReference type="SUPFAM" id="SSF56112">
    <property type="entry name" value="Protein kinase-like (PK-like)"/>
    <property type="match status" value="1"/>
</dbReference>
<organism evidence="2 4">
    <name type="scientific">Volvox reticuliferus</name>
    <dbReference type="NCBI Taxonomy" id="1737510"/>
    <lineage>
        <taxon>Eukaryota</taxon>
        <taxon>Viridiplantae</taxon>
        <taxon>Chlorophyta</taxon>
        <taxon>core chlorophytes</taxon>
        <taxon>Chlorophyceae</taxon>
        <taxon>CS clade</taxon>
        <taxon>Chlamydomonadales</taxon>
        <taxon>Volvocaceae</taxon>
        <taxon>Volvox</taxon>
    </lineage>
</organism>
<evidence type="ECO:0000259" key="1">
    <source>
        <dbReference type="PROSITE" id="PS50011"/>
    </source>
</evidence>
<dbReference type="PANTHER" id="PTHR24348">
    <property type="entry name" value="SERINE/THREONINE-PROTEIN KINASE UNC-51-RELATED"/>
    <property type="match status" value="1"/>
</dbReference>
<feature type="domain" description="Protein kinase" evidence="1">
    <location>
        <begin position="21"/>
        <end position="333"/>
    </location>
</feature>
<dbReference type="InterPro" id="IPR000719">
    <property type="entry name" value="Prot_kinase_dom"/>
</dbReference>
<dbReference type="PANTHER" id="PTHR24348:SF68">
    <property type="entry name" value="SERINE_THREONINE-PROTEIN KINASE ATG1C"/>
    <property type="match status" value="1"/>
</dbReference>
<reference evidence="2" key="1">
    <citation type="journal article" date="2021" name="Proc. Natl. Acad. Sci. U.S.A.">
        <title>Three genomes in the algal genus Volvox reveal the fate of a haploid sex-determining region after a transition to homothallism.</title>
        <authorList>
            <person name="Yamamoto K."/>
            <person name="Hamaji T."/>
            <person name="Kawai-Toyooka H."/>
            <person name="Matsuzaki R."/>
            <person name="Takahashi F."/>
            <person name="Nishimura Y."/>
            <person name="Kawachi M."/>
            <person name="Noguchi H."/>
            <person name="Minakuchi Y."/>
            <person name="Umen J.G."/>
            <person name="Toyoda A."/>
            <person name="Nozaki H."/>
        </authorList>
    </citation>
    <scope>NUCLEOTIDE SEQUENCE</scope>
    <source>
        <strain evidence="3">NIES-3785</strain>
        <strain evidence="2">NIES-3786</strain>
    </source>
</reference>
<comment type="caution">
    <text evidence="2">The sequence shown here is derived from an EMBL/GenBank/DDBJ whole genome shotgun (WGS) entry which is preliminary data.</text>
</comment>
<accession>A0A8J4FPA8</accession>
<dbReference type="AlphaFoldDB" id="A0A8J4FPA8"/>
<dbReference type="GO" id="GO:0004674">
    <property type="term" value="F:protein serine/threonine kinase activity"/>
    <property type="evidence" value="ECO:0007669"/>
    <property type="project" value="InterPro"/>
</dbReference>
<dbReference type="GO" id="GO:0005737">
    <property type="term" value="C:cytoplasm"/>
    <property type="evidence" value="ECO:0007669"/>
    <property type="project" value="TreeGrafter"/>
</dbReference>
<gene>
    <name evidence="2" type="ORF">Vretifemale_10825</name>
    <name evidence="3" type="ORF">Vretimale_1430</name>
</gene>
<keyword evidence="4" id="KW-1185">Reference proteome</keyword>
<sequence length="390" mass="43760">MTGQILFRDPHPLGLPAFIYSHPINVLGSGAFGKVYLCCRRTPQPDGGTSAQAHAYHAVDVSQDNRMLSEWVAVKIYKPIVHCDPRDLEYLKREAVNQRRLNHAHVIGFKEVGLTTDMRLYLTLEYADSGSLKQWLSDHGGRLPESSARWFAQQLVYGLAYCHAHGVYNRDIKPANLLLHSNRDSPQPLKDPLLKVADFGLCKSSTDSAPKSKVGSPTYMAPELFFNTLYDGRKADVFSCGVVLYQMFFGALPFNRTLDGRPLDFNRNFGEIMDNMMQENWQQLLPASATTAPPGCSPPPPPSGLLLDLLHGMLRYDPNKRLTLLEVMHHHWYREDLPDETYQLVLSGVTGEDQRPQPATSQSVDLIEAEFARIIHNCESCHQTAMLGPS</sequence>
<dbReference type="OrthoDB" id="346907at2759"/>
<evidence type="ECO:0000313" key="3">
    <source>
        <dbReference type="EMBL" id="GIL95398.1"/>
    </source>
</evidence>
<dbReference type="EMBL" id="BNCP01000022">
    <property type="protein sequence ID" value="GIL81845.1"/>
    <property type="molecule type" value="Genomic_DNA"/>
</dbReference>
<dbReference type="Proteomes" id="UP000747110">
    <property type="component" value="Unassembled WGS sequence"/>
</dbReference>
<dbReference type="Pfam" id="PF00069">
    <property type="entry name" value="Pkinase"/>
    <property type="match status" value="1"/>
</dbReference>
<name>A0A8J4FPA8_9CHLO</name>
<dbReference type="PROSITE" id="PS50011">
    <property type="entry name" value="PROTEIN_KINASE_DOM"/>
    <property type="match status" value="1"/>
</dbReference>
<evidence type="ECO:0000313" key="2">
    <source>
        <dbReference type="EMBL" id="GIL81845.1"/>
    </source>
</evidence>
<dbReference type="InterPro" id="IPR011009">
    <property type="entry name" value="Kinase-like_dom_sf"/>
</dbReference>
<dbReference type="EMBL" id="BNCQ01000002">
    <property type="protein sequence ID" value="GIL95398.1"/>
    <property type="molecule type" value="Genomic_DNA"/>
</dbReference>
<proteinExistence type="predicted"/>
<evidence type="ECO:0000313" key="4">
    <source>
        <dbReference type="Proteomes" id="UP000747110"/>
    </source>
</evidence>